<evidence type="ECO:0000256" key="7">
    <source>
        <dbReference type="ARBA" id="ARBA00022989"/>
    </source>
</evidence>
<evidence type="ECO:0000256" key="9">
    <source>
        <dbReference type="ARBA" id="ARBA00023136"/>
    </source>
</evidence>
<keyword evidence="3" id="KW-0444">Lipid biosynthesis</keyword>
<keyword evidence="5 12" id="KW-0812">Transmembrane</keyword>
<dbReference type="Proteomes" id="UP001281761">
    <property type="component" value="Unassembled WGS sequence"/>
</dbReference>
<evidence type="ECO:0000313" key="13">
    <source>
        <dbReference type="EMBL" id="KAK2959299.1"/>
    </source>
</evidence>
<feature type="transmembrane region" description="Helical" evidence="12">
    <location>
        <begin position="21"/>
        <end position="42"/>
    </location>
</feature>
<evidence type="ECO:0000256" key="4">
    <source>
        <dbReference type="ARBA" id="ARBA00022679"/>
    </source>
</evidence>
<keyword evidence="7 12" id="KW-1133">Transmembrane helix</keyword>
<evidence type="ECO:0000256" key="3">
    <source>
        <dbReference type="ARBA" id="ARBA00022516"/>
    </source>
</evidence>
<evidence type="ECO:0000256" key="5">
    <source>
        <dbReference type="ARBA" id="ARBA00022692"/>
    </source>
</evidence>
<accession>A0ABQ9Y6H2</accession>
<dbReference type="EMBL" id="JARBJD010000030">
    <property type="protein sequence ID" value="KAK2959299.1"/>
    <property type="molecule type" value="Genomic_DNA"/>
</dbReference>
<keyword evidence="11" id="KW-1208">Phospholipid metabolism</keyword>
<keyword evidence="2" id="KW-1003">Cell membrane</keyword>
<name>A0ABQ9Y6H2_9EUKA</name>
<evidence type="ECO:0000256" key="8">
    <source>
        <dbReference type="ARBA" id="ARBA00023098"/>
    </source>
</evidence>
<feature type="transmembrane region" description="Helical" evidence="12">
    <location>
        <begin position="136"/>
        <end position="159"/>
    </location>
</feature>
<dbReference type="Pfam" id="PF01148">
    <property type="entry name" value="CTP_transf_1"/>
    <property type="match status" value="1"/>
</dbReference>
<sequence length="310" mass="34241">MAPKLPSKINKPVTEDRPTNWFGRIVTSIIIGPVLVLSSALYRPLFIVLTLGVTGVANHEFHNLIKILFTGSAKKSHSLTVINQICATQISLTACLTASLEYTTFSFLGCFLFLVIYHLVYTSVKEKDNIHIDNFLHIGGCLIGWVWIVMGLGILNILQKTHPCLSSLAIDCVVCADTFAMLIGRPLGKHKISPIISPKKSWEGLIGGTVIGALFNTGLMMFLRIWLHHIPQYEPLNLFLVSLSGCFIEQFGDLLQSYLKRIGRVKDSGTAIPGHGGFLDRICGVLFVAPLFYFLTRTGVLPPETHIIPR</sequence>
<gene>
    <name evidence="13" type="ORF">BLNAU_5608</name>
</gene>
<evidence type="ECO:0000313" key="14">
    <source>
        <dbReference type="Proteomes" id="UP001281761"/>
    </source>
</evidence>
<evidence type="ECO:0000256" key="12">
    <source>
        <dbReference type="SAM" id="Phobius"/>
    </source>
</evidence>
<keyword evidence="14" id="KW-1185">Reference proteome</keyword>
<feature type="transmembrane region" description="Helical" evidence="12">
    <location>
        <begin position="205"/>
        <end position="226"/>
    </location>
</feature>
<feature type="transmembrane region" description="Helical" evidence="12">
    <location>
        <begin position="105"/>
        <end position="124"/>
    </location>
</feature>
<proteinExistence type="predicted"/>
<dbReference type="PANTHER" id="PTHR46382:SF1">
    <property type="entry name" value="PHOSPHATIDATE CYTIDYLYLTRANSFERASE"/>
    <property type="match status" value="1"/>
</dbReference>
<evidence type="ECO:0000256" key="11">
    <source>
        <dbReference type="ARBA" id="ARBA00023264"/>
    </source>
</evidence>
<organism evidence="13 14">
    <name type="scientific">Blattamonas nauphoetae</name>
    <dbReference type="NCBI Taxonomy" id="2049346"/>
    <lineage>
        <taxon>Eukaryota</taxon>
        <taxon>Metamonada</taxon>
        <taxon>Preaxostyla</taxon>
        <taxon>Oxymonadida</taxon>
        <taxon>Blattamonas</taxon>
    </lineage>
</organism>
<keyword evidence="9 12" id="KW-0472">Membrane</keyword>
<dbReference type="PANTHER" id="PTHR46382">
    <property type="entry name" value="PHOSPHATIDATE CYTIDYLYLTRANSFERASE"/>
    <property type="match status" value="1"/>
</dbReference>
<keyword evidence="10" id="KW-0594">Phospholipid biosynthesis</keyword>
<dbReference type="EC" id="2.7.7.41" evidence="13"/>
<evidence type="ECO:0000256" key="6">
    <source>
        <dbReference type="ARBA" id="ARBA00022695"/>
    </source>
</evidence>
<evidence type="ECO:0000256" key="2">
    <source>
        <dbReference type="ARBA" id="ARBA00022475"/>
    </source>
</evidence>
<protein>
    <submittedName>
        <fullName evidence="13">Phosphatidate cytidylyltransferase</fullName>
        <ecNumber evidence="13">2.7.7.41</ecNumber>
    </submittedName>
</protein>
<keyword evidence="8" id="KW-0443">Lipid metabolism</keyword>
<reference evidence="13 14" key="1">
    <citation type="journal article" date="2022" name="bioRxiv">
        <title>Genomics of Preaxostyla Flagellates Illuminates Evolutionary Transitions and the Path Towards Mitochondrial Loss.</title>
        <authorList>
            <person name="Novak L.V.F."/>
            <person name="Treitli S.C."/>
            <person name="Pyrih J."/>
            <person name="Halakuc P."/>
            <person name="Pipaliya S.V."/>
            <person name="Vacek V."/>
            <person name="Brzon O."/>
            <person name="Soukal P."/>
            <person name="Eme L."/>
            <person name="Dacks J.B."/>
            <person name="Karnkowska A."/>
            <person name="Elias M."/>
            <person name="Hampl V."/>
        </authorList>
    </citation>
    <scope>NUCLEOTIDE SEQUENCE [LARGE SCALE GENOMIC DNA]</scope>
    <source>
        <strain evidence="13">NAU3</strain>
        <tissue evidence="13">Gut</tissue>
    </source>
</reference>
<comment type="subcellular location">
    <subcellularLocation>
        <location evidence="1">Cell membrane</location>
        <topology evidence="1">Multi-pass membrane protein</topology>
    </subcellularLocation>
</comment>
<dbReference type="GO" id="GO:0004605">
    <property type="term" value="F:phosphatidate cytidylyltransferase activity"/>
    <property type="evidence" value="ECO:0007669"/>
    <property type="project" value="UniProtKB-EC"/>
</dbReference>
<keyword evidence="4 13" id="KW-0808">Transferase</keyword>
<evidence type="ECO:0000256" key="1">
    <source>
        <dbReference type="ARBA" id="ARBA00004651"/>
    </source>
</evidence>
<evidence type="ECO:0000256" key="10">
    <source>
        <dbReference type="ARBA" id="ARBA00023209"/>
    </source>
</evidence>
<comment type="caution">
    <text evidence="13">The sequence shown here is derived from an EMBL/GenBank/DDBJ whole genome shotgun (WGS) entry which is preliminary data.</text>
</comment>
<keyword evidence="6 13" id="KW-0548">Nucleotidyltransferase</keyword>